<evidence type="ECO:0000313" key="5">
    <source>
        <dbReference type="Proteomes" id="UP000320333"/>
    </source>
</evidence>
<dbReference type="Proteomes" id="UP000320333">
    <property type="component" value="Unassembled WGS sequence"/>
</dbReference>
<feature type="domain" description="C2H2-type" evidence="3">
    <location>
        <begin position="186"/>
        <end position="214"/>
    </location>
</feature>
<feature type="region of interest" description="Disordered" evidence="2">
    <location>
        <begin position="104"/>
        <end position="128"/>
    </location>
</feature>
<gene>
    <name evidence="4" type="ORF">CcCBS67573_g03844</name>
</gene>
<dbReference type="AlphaFoldDB" id="A0A507FF67"/>
<reference evidence="4 5" key="1">
    <citation type="journal article" date="2019" name="Sci. Rep.">
        <title>Comparative genomics of chytrid fungi reveal insights into the obligate biotrophic and pathogenic lifestyle of Synchytrium endobioticum.</title>
        <authorList>
            <person name="van de Vossenberg B.T.L.H."/>
            <person name="Warris S."/>
            <person name="Nguyen H.D.T."/>
            <person name="van Gent-Pelzer M.P.E."/>
            <person name="Joly D.L."/>
            <person name="van de Geest H.C."/>
            <person name="Bonants P.J.M."/>
            <person name="Smith D.S."/>
            <person name="Levesque C.A."/>
            <person name="van der Lee T.A.J."/>
        </authorList>
    </citation>
    <scope>NUCLEOTIDE SEQUENCE [LARGE SCALE GENOMIC DNA]</scope>
    <source>
        <strain evidence="4 5">CBS 675.73</strain>
    </source>
</reference>
<name>A0A507FF67_9FUNG</name>
<evidence type="ECO:0000256" key="1">
    <source>
        <dbReference type="PROSITE-ProRule" id="PRU00042"/>
    </source>
</evidence>
<keyword evidence="5" id="KW-1185">Reference proteome</keyword>
<dbReference type="EMBL" id="QEAP01000104">
    <property type="protein sequence ID" value="TPX74873.1"/>
    <property type="molecule type" value="Genomic_DNA"/>
</dbReference>
<dbReference type="OrthoDB" id="10312665at2759"/>
<keyword evidence="1" id="KW-0479">Metal-binding</keyword>
<dbReference type="PROSITE" id="PS50157">
    <property type="entry name" value="ZINC_FINGER_C2H2_2"/>
    <property type="match status" value="1"/>
</dbReference>
<protein>
    <recommendedName>
        <fullName evidence="3">C2H2-type domain-containing protein</fullName>
    </recommendedName>
</protein>
<evidence type="ECO:0000259" key="3">
    <source>
        <dbReference type="PROSITE" id="PS50157"/>
    </source>
</evidence>
<dbReference type="PROSITE" id="PS00028">
    <property type="entry name" value="ZINC_FINGER_C2H2_1"/>
    <property type="match status" value="1"/>
</dbReference>
<keyword evidence="1" id="KW-0862">Zinc</keyword>
<accession>A0A507FF67</accession>
<organism evidence="4 5">
    <name type="scientific">Chytriomyces confervae</name>
    <dbReference type="NCBI Taxonomy" id="246404"/>
    <lineage>
        <taxon>Eukaryota</taxon>
        <taxon>Fungi</taxon>
        <taxon>Fungi incertae sedis</taxon>
        <taxon>Chytridiomycota</taxon>
        <taxon>Chytridiomycota incertae sedis</taxon>
        <taxon>Chytridiomycetes</taxon>
        <taxon>Chytridiales</taxon>
        <taxon>Chytriomycetaceae</taxon>
        <taxon>Chytriomyces</taxon>
    </lineage>
</organism>
<dbReference type="Gene3D" id="3.30.160.60">
    <property type="entry name" value="Classic Zinc Finger"/>
    <property type="match status" value="1"/>
</dbReference>
<dbReference type="InterPro" id="IPR013087">
    <property type="entry name" value="Znf_C2H2_type"/>
</dbReference>
<dbReference type="GO" id="GO:0008270">
    <property type="term" value="F:zinc ion binding"/>
    <property type="evidence" value="ECO:0007669"/>
    <property type="project" value="UniProtKB-KW"/>
</dbReference>
<evidence type="ECO:0000256" key="2">
    <source>
        <dbReference type="SAM" id="MobiDB-lite"/>
    </source>
</evidence>
<evidence type="ECO:0000313" key="4">
    <source>
        <dbReference type="EMBL" id="TPX74873.1"/>
    </source>
</evidence>
<sequence>MTIEPHEFDVSDLRMHELLSLMPQFHTFSALDSPHASQHQLLGLGLHFEPDFNLETAIISDPTLQQHPPPFFSLYTTNPFSGMHGFHDEAGCWPTLIPDSEFSGSQHPHTTIISPTPSPLASTESTPPQLPVDALVSHAPLRTAKTVKRPRSYSFNSDTAIQLASTVQQSVQQHKTVHPAQQNKRFKCTFSTCLKAYNSKNGLRYHMRQCHPPA</sequence>
<proteinExistence type="predicted"/>
<comment type="caution">
    <text evidence="4">The sequence shown here is derived from an EMBL/GenBank/DDBJ whole genome shotgun (WGS) entry which is preliminary data.</text>
</comment>
<keyword evidence="1" id="KW-0863">Zinc-finger</keyword>